<organism evidence="1 2">
    <name type="scientific">Ascaris lumbricoides</name>
    <name type="common">Giant roundworm</name>
    <dbReference type="NCBI Taxonomy" id="6252"/>
    <lineage>
        <taxon>Eukaryota</taxon>
        <taxon>Metazoa</taxon>
        <taxon>Ecdysozoa</taxon>
        <taxon>Nematoda</taxon>
        <taxon>Chromadorea</taxon>
        <taxon>Rhabditida</taxon>
        <taxon>Spirurina</taxon>
        <taxon>Ascaridomorpha</taxon>
        <taxon>Ascaridoidea</taxon>
        <taxon>Ascarididae</taxon>
        <taxon>Ascaris</taxon>
    </lineage>
</organism>
<proteinExistence type="predicted"/>
<accession>A0A0M3I9B8</accession>
<dbReference type="Pfam" id="PF12150">
    <property type="entry name" value="MFP2b"/>
    <property type="match status" value="4"/>
</dbReference>
<dbReference type="AlphaFoldDB" id="A0A0M3I9B8"/>
<sequence length="732" mass="81700">LHNSIKHIKSSIDDLNFQVPPDEDTWTLQAIGTPFPKNPVKAPGQQNMYVALWYKHGQPLMGRAWNDSGVVQCAFAYDSRELKGTDIGGNIQLLTYEGDHMSKGFFYEWIKYSDYIADTNNESRVPVHCGTSAAIVWPEKGTLGTLDLEKRTATVAFNQEFYKFTQEDLKDMLILVRNAKDGPAQCRCFECRRRRELEKATPAPLLMVNEWTDYRAGDAFPPAKRLIKALNRPLNTKEGPQDQYVALWYHFGNAVMGRAWSSHGKIAATFASKTKVFSGNVGSLQLLVQIPPSAAGFDYSWEPYRRAAMIGEKEWHPVHIAFVAPCVLIVDDEGHECLGEANLKEEYAQTVVDNKVFRLEGGAISEFKKVESTIHFAFDSHSLDVGLMTTKEFEDTWAYNTIGSPFPDNPVRVKGQQNMYVALWYKFGKPIYGRAWNDNGNVECSFPYNKVELTGARDLGGQIQILTATEQDPTEQFKKTGFWYEWRPYKDRVNDQLLQLVRCGQSTPVIMKTKDGKDLLGYIDMSTEVAAVGVSGKSEQVAGGPIQDMLVLFRNVKAPPKGIKIYDDTWLDLKYRDPFPAAKNPIAAGGRKVKSDDGTEMFQYVALWYKHGQPVFGRAYPDSADKTLANFGWGGQENAGAEIGSFQMLVVPDPDTLGFEYKWIPYKEAKAGGPFKPLHVGECTPCLLKDANGTERLGNLHMGMEKATAGLAGKDSAVSGPAVGDFLVLCRN</sequence>
<name>A0A0M3I9B8_ASCLU</name>
<keyword evidence="1" id="KW-1185">Reference proteome</keyword>
<reference evidence="2" key="1">
    <citation type="submission" date="2017-02" db="UniProtKB">
        <authorList>
            <consortium name="WormBaseParasite"/>
        </authorList>
    </citation>
    <scope>IDENTIFICATION</scope>
</reference>
<protein>
    <submittedName>
        <fullName evidence="2">DUF946 domain-containing protein</fullName>
    </submittedName>
</protein>
<evidence type="ECO:0000313" key="2">
    <source>
        <dbReference type="WBParaSite" id="ALUE_0001403501-mRNA-1"/>
    </source>
</evidence>
<dbReference type="SUPFAM" id="SSF141739">
    <property type="entry name" value="MFPT repeat-like"/>
    <property type="match status" value="4"/>
</dbReference>
<dbReference type="WBParaSite" id="ALUE_0001403501-mRNA-1">
    <property type="protein sequence ID" value="ALUE_0001403501-mRNA-1"/>
    <property type="gene ID" value="ALUE_0001403501"/>
</dbReference>
<dbReference type="InterPro" id="IPR021010">
    <property type="entry name" value="Cytosolic_motility_protein"/>
</dbReference>
<dbReference type="PANTHER" id="PTHR31578">
    <property type="entry name" value="PROTEIN CBG21223-RELATED"/>
    <property type="match status" value="1"/>
</dbReference>
<dbReference type="PANTHER" id="PTHR31578:SF5">
    <property type="entry name" value="NEMATODE SPECIFIC PEPTIDE FAMILY"/>
    <property type="match status" value="1"/>
</dbReference>
<evidence type="ECO:0000313" key="1">
    <source>
        <dbReference type="Proteomes" id="UP000036681"/>
    </source>
</evidence>
<dbReference type="Proteomes" id="UP000036681">
    <property type="component" value="Unplaced"/>
</dbReference>